<dbReference type="InterPro" id="IPR017441">
    <property type="entry name" value="Protein_kinase_ATP_BS"/>
</dbReference>
<reference evidence="5" key="1">
    <citation type="journal article" date="2020" name="J. Eukaryot. Microbiol.">
        <title>De novo Sequencing, Assembly and Annotation of the Transcriptome for the Free-Living Testate Amoeba Arcella intermedia.</title>
        <authorList>
            <person name="Ribeiro G.M."/>
            <person name="Porfirio-Sousa A.L."/>
            <person name="Maurer-Alcala X.X."/>
            <person name="Katz L.A."/>
            <person name="Lahr D.J.G."/>
        </authorList>
    </citation>
    <scope>NUCLEOTIDE SEQUENCE</scope>
</reference>
<evidence type="ECO:0000256" key="2">
    <source>
        <dbReference type="ARBA" id="ARBA00051243"/>
    </source>
</evidence>
<dbReference type="PANTHER" id="PTHR24416">
    <property type="entry name" value="TYROSINE-PROTEIN KINASE RECEPTOR"/>
    <property type="match status" value="1"/>
</dbReference>
<dbReference type="PRINTS" id="PR00109">
    <property type="entry name" value="TYRKINASE"/>
</dbReference>
<dbReference type="Pfam" id="PF07714">
    <property type="entry name" value="PK_Tyr_Ser-Thr"/>
    <property type="match status" value="1"/>
</dbReference>
<dbReference type="SUPFAM" id="SSF56112">
    <property type="entry name" value="Protein kinase-like (PK-like)"/>
    <property type="match status" value="1"/>
</dbReference>
<dbReference type="GO" id="GO:0004714">
    <property type="term" value="F:transmembrane receptor protein tyrosine kinase activity"/>
    <property type="evidence" value="ECO:0007669"/>
    <property type="project" value="UniProtKB-EC"/>
</dbReference>
<name>A0A6B2LE20_9EUKA</name>
<dbReference type="InterPro" id="IPR050122">
    <property type="entry name" value="RTK"/>
</dbReference>
<dbReference type="InterPro" id="IPR001245">
    <property type="entry name" value="Ser-Thr/Tyr_kinase_cat_dom"/>
</dbReference>
<comment type="catalytic activity">
    <reaction evidence="2">
        <text>L-tyrosyl-[protein] + ATP = O-phospho-L-tyrosyl-[protein] + ADP + H(+)</text>
        <dbReference type="Rhea" id="RHEA:10596"/>
        <dbReference type="Rhea" id="RHEA-COMP:10136"/>
        <dbReference type="Rhea" id="RHEA-COMP:20101"/>
        <dbReference type="ChEBI" id="CHEBI:15378"/>
        <dbReference type="ChEBI" id="CHEBI:30616"/>
        <dbReference type="ChEBI" id="CHEBI:46858"/>
        <dbReference type="ChEBI" id="CHEBI:61978"/>
        <dbReference type="ChEBI" id="CHEBI:456216"/>
        <dbReference type="EC" id="2.7.10.1"/>
    </reaction>
</comment>
<proteinExistence type="predicted"/>
<keyword evidence="3" id="KW-0067">ATP-binding</keyword>
<dbReference type="PIRSF" id="PIRSF000654">
    <property type="entry name" value="Integrin-linked_kinase"/>
    <property type="match status" value="1"/>
</dbReference>
<dbReference type="Gene3D" id="1.10.510.10">
    <property type="entry name" value="Transferase(Phosphotransferase) domain 1"/>
    <property type="match status" value="1"/>
</dbReference>
<evidence type="ECO:0000259" key="4">
    <source>
        <dbReference type="PROSITE" id="PS50011"/>
    </source>
</evidence>
<dbReference type="AlphaFoldDB" id="A0A6B2LE20"/>
<accession>A0A6B2LE20</accession>
<dbReference type="PANTHER" id="PTHR24416:SF621">
    <property type="entry name" value="TYROSINE KINASE RECEPTOR CAD96CA"/>
    <property type="match status" value="1"/>
</dbReference>
<comment type="subcellular location">
    <subcellularLocation>
        <location evidence="1">Membrane</location>
        <topology evidence="1">Single-pass membrane protein</topology>
    </subcellularLocation>
</comment>
<keyword evidence="3" id="KW-0547">Nucleotide-binding</keyword>
<dbReference type="InterPro" id="IPR011009">
    <property type="entry name" value="Kinase-like_dom_sf"/>
</dbReference>
<dbReference type="PROSITE" id="PS00107">
    <property type="entry name" value="PROTEIN_KINASE_ATP"/>
    <property type="match status" value="1"/>
</dbReference>
<dbReference type="InterPro" id="IPR008266">
    <property type="entry name" value="Tyr_kinase_AS"/>
</dbReference>
<dbReference type="PROSITE" id="PS00109">
    <property type="entry name" value="PROTEIN_KINASE_TYR"/>
    <property type="match status" value="1"/>
</dbReference>
<dbReference type="CDD" id="cd13999">
    <property type="entry name" value="STKc_MAP3K-like"/>
    <property type="match status" value="1"/>
</dbReference>
<dbReference type="GO" id="GO:0007169">
    <property type="term" value="P:cell surface receptor protein tyrosine kinase signaling pathway"/>
    <property type="evidence" value="ECO:0007669"/>
    <property type="project" value="TreeGrafter"/>
</dbReference>
<organism evidence="5">
    <name type="scientific">Arcella intermedia</name>
    <dbReference type="NCBI Taxonomy" id="1963864"/>
    <lineage>
        <taxon>Eukaryota</taxon>
        <taxon>Amoebozoa</taxon>
        <taxon>Tubulinea</taxon>
        <taxon>Elardia</taxon>
        <taxon>Arcellinida</taxon>
        <taxon>Sphaerothecina</taxon>
        <taxon>Arcellidae</taxon>
        <taxon>Arcella</taxon>
    </lineage>
</organism>
<dbReference type="InterPro" id="IPR000719">
    <property type="entry name" value="Prot_kinase_dom"/>
</dbReference>
<dbReference type="GO" id="GO:0043235">
    <property type="term" value="C:receptor complex"/>
    <property type="evidence" value="ECO:0007669"/>
    <property type="project" value="TreeGrafter"/>
</dbReference>
<dbReference type="GO" id="GO:0005524">
    <property type="term" value="F:ATP binding"/>
    <property type="evidence" value="ECO:0007669"/>
    <property type="project" value="UniProtKB-UniRule"/>
</dbReference>
<dbReference type="PROSITE" id="PS50011">
    <property type="entry name" value="PROTEIN_KINASE_DOM"/>
    <property type="match status" value="1"/>
</dbReference>
<sequence length="259" mass="29192">MIYEEELGRGRFGIVYKGKWRYVPVAIKNVKIIEQDYVNDLLREATVMLELRPHPNVVSLLGVCADKNNYAIITEYLDGGSLEKYLKGDKVLNLSTIVKILMDVAMGMVHLHTEGVVHRDVASRNVLLSGSPVHAKIADFGFAKVIEKYGNSSVEAFGGAVRWMPPEAIRYNTFSKYSDAWSFGILCYECFAREDPFPNHSLSQLIIDIGNSYATPALPPNVPPFLKSLVQNCWQREPTERPTFHDIVEVLSKNITQNE</sequence>
<dbReference type="SMART" id="SM00219">
    <property type="entry name" value="TyrKc"/>
    <property type="match status" value="1"/>
</dbReference>
<dbReference type="GO" id="GO:0005886">
    <property type="term" value="C:plasma membrane"/>
    <property type="evidence" value="ECO:0007669"/>
    <property type="project" value="TreeGrafter"/>
</dbReference>
<evidence type="ECO:0000256" key="3">
    <source>
        <dbReference type="PROSITE-ProRule" id="PRU10141"/>
    </source>
</evidence>
<evidence type="ECO:0000256" key="1">
    <source>
        <dbReference type="ARBA" id="ARBA00004167"/>
    </source>
</evidence>
<feature type="domain" description="Protein kinase" evidence="4">
    <location>
        <begin position="1"/>
        <end position="255"/>
    </location>
</feature>
<dbReference type="Gene3D" id="3.30.200.20">
    <property type="entry name" value="Phosphorylase Kinase, domain 1"/>
    <property type="match status" value="1"/>
</dbReference>
<feature type="binding site" evidence="3">
    <location>
        <position position="28"/>
    </location>
    <ligand>
        <name>ATP</name>
        <dbReference type="ChEBI" id="CHEBI:30616"/>
    </ligand>
</feature>
<evidence type="ECO:0000313" key="5">
    <source>
        <dbReference type="EMBL" id="NDV35292.1"/>
    </source>
</evidence>
<dbReference type="InterPro" id="IPR020635">
    <property type="entry name" value="Tyr_kinase_cat_dom"/>
</dbReference>
<dbReference type="EMBL" id="GIBP01006323">
    <property type="protein sequence ID" value="NDV35292.1"/>
    <property type="molecule type" value="Transcribed_RNA"/>
</dbReference>
<protein>
    <recommendedName>
        <fullName evidence="4">Protein kinase domain-containing protein</fullName>
    </recommendedName>
</protein>